<evidence type="ECO:0000313" key="2">
    <source>
        <dbReference type="Proteomes" id="UP000597444"/>
    </source>
</evidence>
<protein>
    <submittedName>
        <fullName evidence="1">Uncharacterized protein</fullName>
    </submittedName>
</protein>
<name>A0A8J3IHU6_9CHLR</name>
<dbReference type="AlphaFoldDB" id="A0A8J3IHU6"/>
<keyword evidence="2" id="KW-1185">Reference proteome</keyword>
<proteinExistence type="predicted"/>
<gene>
    <name evidence="1" type="ORF">KSF_016420</name>
</gene>
<comment type="caution">
    <text evidence="1">The sequence shown here is derived from an EMBL/GenBank/DDBJ whole genome shotgun (WGS) entry which is preliminary data.</text>
</comment>
<evidence type="ECO:0000313" key="1">
    <source>
        <dbReference type="EMBL" id="GHO91594.1"/>
    </source>
</evidence>
<reference evidence="1" key="1">
    <citation type="submission" date="2020-10" db="EMBL/GenBank/DDBJ databases">
        <title>Taxonomic study of unclassified bacteria belonging to the class Ktedonobacteria.</title>
        <authorList>
            <person name="Yabe S."/>
            <person name="Wang C.M."/>
            <person name="Zheng Y."/>
            <person name="Sakai Y."/>
            <person name="Cavaletti L."/>
            <person name="Monciardini P."/>
            <person name="Donadio S."/>
        </authorList>
    </citation>
    <scope>NUCLEOTIDE SEQUENCE</scope>
    <source>
        <strain evidence="1">ID150040</strain>
    </source>
</reference>
<accession>A0A8J3IHU6</accession>
<dbReference type="EMBL" id="BNJK01000001">
    <property type="protein sequence ID" value="GHO91594.1"/>
    <property type="molecule type" value="Genomic_DNA"/>
</dbReference>
<organism evidence="1 2">
    <name type="scientific">Reticulibacter mediterranei</name>
    <dbReference type="NCBI Taxonomy" id="2778369"/>
    <lineage>
        <taxon>Bacteria</taxon>
        <taxon>Bacillati</taxon>
        <taxon>Chloroflexota</taxon>
        <taxon>Ktedonobacteria</taxon>
        <taxon>Ktedonobacterales</taxon>
        <taxon>Reticulibacteraceae</taxon>
        <taxon>Reticulibacter</taxon>
    </lineage>
</organism>
<dbReference type="Proteomes" id="UP000597444">
    <property type="component" value="Unassembled WGS sequence"/>
</dbReference>
<sequence length="87" mass="9637">MIGVDLNAADIAYLRLSQLHLLLRARSMLLLGEMILTKTKSAIWTTAQSLFAALVAPTRGGHGTMNMFDFTCIVHRIPSFVYSDDPK</sequence>